<feature type="chain" id="PRO_5046142740" evidence="1">
    <location>
        <begin position="35"/>
        <end position="367"/>
    </location>
</feature>
<dbReference type="Gene3D" id="2.160.20.10">
    <property type="entry name" value="Single-stranded right-handed beta-helix, Pectin lyase-like"/>
    <property type="match status" value="1"/>
</dbReference>
<evidence type="ECO:0000256" key="1">
    <source>
        <dbReference type="SAM" id="SignalP"/>
    </source>
</evidence>
<keyword evidence="1" id="KW-0732">Signal</keyword>
<protein>
    <submittedName>
        <fullName evidence="3">Right-handed parallel beta-helix repeat-containing protein</fullName>
    </submittedName>
</protein>
<dbReference type="InterPro" id="IPR011050">
    <property type="entry name" value="Pectin_lyase_fold/virulence"/>
</dbReference>
<comment type="caution">
    <text evidence="3">The sequence shown here is derived from an EMBL/GenBank/DDBJ whole genome shotgun (WGS) entry which is preliminary data.</text>
</comment>
<dbReference type="SUPFAM" id="SSF51126">
    <property type="entry name" value="Pectin lyase-like"/>
    <property type="match status" value="1"/>
</dbReference>
<evidence type="ECO:0000259" key="2">
    <source>
        <dbReference type="Pfam" id="PF13229"/>
    </source>
</evidence>
<dbReference type="InterPro" id="IPR006626">
    <property type="entry name" value="PbH1"/>
</dbReference>
<dbReference type="RefSeq" id="WP_344623478.1">
    <property type="nucleotide sequence ID" value="NZ_BAAALD010000017.1"/>
</dbReference>
<dbReference type="EMBL" id="BAAALD010000017">
    <property type="protein sequence ID" value="GAA1080192.1"/>
    <property type="molecule type" value="Genomic_DNA"/>
</dbReference>
<feature type="domain" description="Right handed beta helix" evidence="2">
    <location>
        <begin position="105"/>
        <end position="250"/>
    </location>
</feature>
<dbReference type="Proteomes" id="UP001499987">
    <property type="component" value="Unassembled WGS sequence"/>
</dbReference>
<dbReference type="InterPro" id="IPR012334">
    <property type="entry name" value="Pectin_lyas_fold"/>
</dbReference>
<sequence length="367" mass="37072">MPTRRVHHLAAATAAATTLTTVLATLGAVPSARAAGGLHVVQPGQSIQQAVDAAGPGDTVQLLPGTYRGSVRITTAGLTLRGAGPNSVITPGDAADGTAGDTVCAAAGHGICVVGSDRNPLGGVTVEDLAVAGFQKNGIDATATDGMTVRTAHLRGNGQHGISQEKSTRAVIVGNEATGNGQYGIFLANIVDPEGDSSGGAIDTAGTVVSGNRLTDNRLGVAVRRLRNLDVEQNDVHGNCGGVFVVGDETVPRAGRLSVTRNRVVANNKYCPAAGRLAHIQGTGILLTGAEEVAVTDNQVSDNVGDSPMSGGIVFFHSLVGVANTRNSVVTNDAVGNSPADLVDREGDSTNLFGRNHCAVSEPAGRC</sequence>
<accession>A0ABP4E2G0</accession>
<reference evidence="4" key="1">
    <citation type="journal article" date="2019" name="Int. J. Syst. Evol. Microbiol.">
        <title>The Global Catalogue of Microorganisms (GCM) 10K type strain sequencing project: providing services to taxonomists for standard genome sequencing and annotation.</title>
        <authorList>
            <consortium name="The Broad Institute Genomics Platform"/>
            <consortium name="The Broad Institute Genome Sequencing Center for Infectious Disease"/>
            <person name="Wu L."/>
            <person name="Ma J."/>
        </authorList>
    </citation>
    <scope>NUCLEOTIDE SEQUENCE [LARGE SCALE GENOMIC DNA]</scope>
    <source>
        <strain evidence="4">JCM 13002</strain>
    </source>
</reference>
<evidence type="ECO:0000313" key="3">
    <source>
        <dbReference type="EMBL" id="GAA1080192.1"/>
    </source>
</evidence>
<dbReference type="Pfam" id="PF13229">
    <property type="entry name" value="Beta_helix"/>
    <property type="match status" value="1"/>
</dbReference>
<gene>
    <name evidence="3" type="ORF">GCM10009663_23410</name>
</gene>
<proteinExistence type="predicted"/>
<name>A0ABP4E2G0_9ACTN</name>
<evidence type="ECO:0000313" key="4">
    <source>
        <dbReference type="Proteomes" id="UP001499987"/>
    </source>
</evidence>
<organism evidence="3 4">
    <name type="scientific">Kitasatospora arboriphila</name>
    <dbReference type="NCBI Taxonomy" id="258052"/>
    <lineage>
        <taxon>Bacteria</taxon>
        <taxon>Bacillati</taxon>
        <taxon>Actinomycetota</taxon>
        <taxon>Actinomycetes</taxon>
        <taxon>Kitasatosporales</taxon>
        <taxon>Streptomycetaceae</taxon>
        <taxon>Kitasatospora</taxon>
    </lineage>
</organism>
<feature type="signal peptide" evidence="1">
    <location>
        <begin position="1"/>
        <end position="34"/>
    </location>
</feature>
<dbReference type="InterPro" id="IPR039448">
    <property type="entry name" value="Beta_helix"/>
</dbReference>
<keyword evidence="4" id="KW-1185">Reference proteome</keyword>
<dbReference type="SMART" id="SM00710">
    <property type="entry name" value="PbH1"/>
    <property type="match status" value="6"/>
</dbReference>